<proteinExistence type="predicted"/>
<accession>A0ABY6GSM4</accession>
<dbReference type="EMBL" id="CP103300">
    <property type="protein sequence ID" value="UYM15061.1"/>
    <property type="molecule type" value="Genomic_DNA"/>
</dbReference>
<keyword evidence="2" id="KW-1185">Reference proteome</keyword>
<protein>
    <submittedName>
        <fullName evidence="1">Uncharacterized protein</fullName>
    </submittedName>
</protein>
<evidence type="ECO:0000313" key="2">
    <source>
        <dbReference type="Proteomes" id="UP001163255"/>
    </source>
</evidence>
<evidence type="ECO:0000313" key="1">
    <source>
        <dbReference type="EMBL" id="UYM15061.1"/>
    </source>
</evidence>
<name>A0ABY6GSM4_9GAMM</name>
<sequence>MLKIAFAVITYAVKTAGIDTPFLDILSDGVKTLPENINIDVNPRDISVRGELSPQHKATYLDDIKLDRIKMEVEEDIYPMVRGDQMTIKSIMYSDVETFSLTMMSINA</sequence>
<gene>
    <name evidence="1" type="ORF">NX720_19640</name>
</gene>
<reference evidence="1" key="1">
    <citation type="submission" date="2022-10" db="EMBL/GenBank/DDBJ databases">
        <title>Completed Genome Sequence of two octocoral isolated bacterium, Endozoicomonas euniceicola EF212T and Endozoicomonas gorgoniicola PS125T.</title>
        <authorList>
            <person name="Chiou Y.-J."/>
            <person name="Chen Y.-H."/>
        </authorList>
    </citation>
    <scope>NUCLEOTIDE SEQUENCE</scope>
    <source>
        <strain evidence="1">EF212</strain>
    </source>
</reference>
<dbReference type="RefSeq" id="WP_262596896.1">
    <property type="nucleotide sequence ID" value="NZ_CP103300.1"/>
</dbReference>
<organism evidence="1 2">
    <name type="scientific">Endozoicomonas euniceicola</name>
    <dbReference type="NCBI Taxonomy" id="1234143"/>
    <lineage>
        <taxon>Bacteria</taxon>
        <taxon>Pseudomonadati</taxon>
        <taxon>Pseudomonadota</taxon>
        <taxon>Gammaproteobacteria</taxon>
        <taxon>Oceanospirillales</taxon>
        <taxon>Endozoicomonadaceae</taxon>
        <taxon>Endozoicomonas</taxon>
    </lineage>
</organism>
<dbReference type="Proteomes" id="UP001163255">
    <property type="component" value="Chromosome"/>
</dbReference>